<organism evidence="3">
    <name type="scientific">Boseongicola sp. SB0664_bin_43</name>
    <dbReference type="NCBI Taxonomy" id="2604844"/>
    <lineage>
        <taxon>Bacteria</taxon>
        <taxon>Pseudomonadati</taxon>
        <taxon>Pseudomonadota</taxon>
        <taxon>Alphaproteobacteria</taxon>
        <taxon>Rhodobacterales</taxon>
        <taxon>Paracoccaceae</taxon>
        <taxon>Boseongicola</taxon>
    </lineage>
</organism>
<evidence type="ECO:0000259" key="1">
    <source>
        <dbReference type="Pfam" id="PF00557"/>
    </source>
</evidence>
<feature type="domain" description="Peptidase M24" evidence="1">
    <location>
        <begin position="168"/>
        <end position="366"/>
    </location>
</feature>
<dbReference type="EMBL" id="VXRY01000458">
    <property type="protein sequence ID" value="MXY34643.1"/>
    <property type="molecule type" value="Genomic_DNA"/>
</dbReference>
<comment type="caution">
    <text evidence="3">The sequence shown here is derived from an EMBL/GenBank/DDBJ whole genome shotgun (WGS) entry which is preliminary data.</text>
</comment>
<dbReference type="PANTHER" id="PTHR46112">
    <property type="entry name" value="AMINOPEPTIDASE"/>
    <property type="match status" value="1"/>
</dbReference>
<dbReference type="Pfam" id="PF00557">
    <property type="entry name" value="Peptidase_M24"/>
    <property type="match status" value="1"/>
</dbReference>
<keyword evidence="3" id="KW-0645">Protease</keyword>
<dbReference type="AlphaFoldDB" id="A0A6B0Y3K6"/>
<dbReference type="Pfam" id="PF01321">
    <property type="entry name" value="Creatinase_N"/>
    <property type="match status" value="1"/>
</dbReference>
<dbReference type="InterPro" id="IPR050659">
    <property type="entry name" value="Peptidase_M24B"/>
</dbReference>
<dbReference type="SUPFAM" id="SSF53092">
    <property type="entry name" value="Creatinase/prolidase N-terminal domain"/>
    <property type="match status" value="1"/>
</dbReference>
<dbReference type="GO" id="GO:0004177">
    <property type="term" value="F:aminopeptidase activity"/>
    <property type="evidence" value="ECO:0007669"/>
    <property type="project" value="UniProtKB-KW"/>
</dbReference>
<dbReference type="CDD" id="cd01066">
    <property type="entry name" value="APP_MetAP"/>
    <property type="match status" value="1"/>
</dbReference>
<sequence length="387" mass="42897">MAPQYADFTKEEFETRYAKTRALMAERNIDAMLITERLNYQYYSGHRSEQCAVDKIRSYVVILPRDGEPTLITMPFEVAQVEQTSFITDIRTTGGLKGHPDFICGVLRDLGLSRARIGCEFGREQYLGISYLGLQEVMNGLAGAKFVDAADIILTVRNVKSPQEIEFCRRAATINAEAQKKTFQEVGSGMTENEIAHVLRRNLIAGGAERLSLLCVLSGANERGIVLLPTDRVVQQGETLGFDVGVSFRGYWSDLARTASVGEPSEELAEFYNWMMRLRHDCNMQLTVGNRPADVIRVVDGYLEERGLKTMGVGRVGHGVGVETTEYPSLATFEDVTFEVGNVFACNPNFSNHLGFINAEDNWAVTTGEPDLLSAPAADWEIPVVEA</sequence>
<gene>
    <name evidence="3" type="ORF">F4Y60_11260</name>
</gene>
<dbReference type="InterPro" id="IPR029149">
    <property type="entry name" value="Creatin/AminoP/Spt16_N"/>
</dbReference>
<dbReference type="InterPro" id="IPR036005">
    <property type="entry name" value="Creatinase/aminopeptidase-like"/>
</dbReference>
<reference evidence="3" key="1">
    <citation type="submission" date="2019-09" db="EMBL/GenBank/DDBJ databases">
        <title>Characterisation of the sponge microbiome using genome-centric metagenomics.</title>
        <authorList>
            <person name="Engelberts J.P."/>
            <person name="Robbins S.J."/>
            <person name="De Goeij J.M."/>
            <person name="Aranda M."/>
            <person name="Bell S.C."/>
            <person name="Webster N.S."/>
        </authorList>
    </citation>
    <scope>NUCLEOTIDE SEQUENCE</scope>
    <source>
        <strain evidence="3">SB0664_bin_43</strain>
    </source>
</reference>
<dbReference type="PANTHER" id="PTHR46112:SF2">
    <property type="entry name" value="XAA-PRO AMINOPEPTIDASE P-RELATED"/>
    <property type="match status" value="1"/>
</dbReference>
<keyword evidence="3" id="KW-0031">Aminopeptidase</keyword>
<name>A0A6B0Y3K6_9RHOB</name>
<proteinExistence type="predicted"/>
<dbReference type="InterPro" id="IPR000994">
    <property type="entry name" value="Pept_M24"/>
</dbReference>
<protein>
    <submittedName>
        <fullName evidence="3">Aminopeptidase P family protein</fullName>
    </submittedName>
</protein>
<keyword evidence="3" id="KW-0378">Hydrolase</keyword>
<dbReference type="Gene3D" id="3.90.230.10">
    <property type="entry name" value="Creatinase/methionine aminopeptidase superfamily"/>
    <property type="match status" value="1"/>
</dbReference>
<evidence type="ECO:0000259" key="2">
    <source>
        <dbReference type="Pfam" id="PF01321"/>
    </source>
</evidence>
<evidence type="ECO:0000313" key="3">
    <source>
        <dbReference type="EMBL" id="MXY34643.1"/>
    </source>
</evidence>
<dbReference type="SUPFAM" id="SSF55920">
    <property type="entry name" value="Creatinase/aminopeptidase"/>
    <property type="match status" value="1"/>
</dbReference>
<accession>A0A6B0Y3K6</accession>
<dbReference type="InterPro" id="IPR000587">
    <property type="entry name" value="Creatinase_N"/>
</dbReference>
<feature type="domain" description="Creatinase N-terminal" evidence="2">
    <location>
        <begin position="16"/>
        <end position="159"/>
    </location>
</feature>
<dbReference type="Gene3D" id="3.40.350.10">
    <property type="entry name" value="Creatinase/prolidase N-terminal domain"/>
    <property type="match status" value="1"/>
</dbReference>